<proteinExistence type="predicted"/>
<reference evidence="2 5" key="1">
    <citation type="journal article" date="2011" name="Nature">
        <title>The Medicago genome provides insight into the evolution of rhizobial symbioses.</title>
        <authorList>
            <person name="Young N.D."/>
            <person name="Debelle F."/>
            <person name="Oldroyd G.E."/>
            <person name="Geurts R."/>
            <person name="Cannon S.B."/>
            <person name="Udvardi M.K."/>
            <person name="Benedito V.A."/>
            <person name="Mayer K.F."/>
            <person name="Gouzy J."/>
            <person name="Schoof H."/>
            <person name="Van de Peer Y."/>
            <person name="Proost S."/>
            <person name="Cook D.R."/>
            <person name="Meyers B.C."/>
            <person name="Spannagl M."/>
            <person name="Cheung F."/>
            <person name="De Mita S."/>
            <person name="Krishnakumar V."/>
            <person name="Gundlach H."/>
            <person name="Zhou S."/>
            <person name="Mudge J."/>
            <person name="Bharti A.K."/>
            <person name="Murray J.D."/>
            <person name="Naoumkina M.A."/>
            <person name="Rosen B."/>
            <person name="Silverstein K.A."/>
            <person name="Tang H."/>
            <person name="Rombauts S."/>
            <person name="Zhao P.X."/>
            <person name="Zhou P."/>
            <person name="Barbe V."/>
            <person name="Bardou P."/>
            <person name="Bechner M."/>
            <person name="Bellec A."/>
            <person name="Berger A."/>
            <person name="Berges H."/>
            <person name="Bidwell S."/>
            <person name="Bisseling T."/>
            <person name="Choisne N."/>
            <person name="Couloux A."/>
            <person name="Denny R."/>
            <person name="Deshpande S."/>
            <person name="Dai X."/>
            <person name="Doyle J.J."/>
            <person name="Dudez A.M."/>
            <person name="Farmer A.D."/>
            <person name="Fouteau S."/>
            <person name="Franken C."/>
            <person name="Gibelin C."/>
            <person name="Gish J."/>
            <person name="Goldstein S."/>
            <person name="Gonzalez A.J."/>
            <person name="Green P.J."/>
            <person name="Hallab A."/>
            <person name="Hartog M."/>
            <person name="Hua A."/>
            <person name="Humphray S.J."/>
            <person name="Jeong D.H."/>
            <person name="Jing Y."/>
            <person name="Jocker A."/>
            <person name="Kenton S.M."/>
            <person name="Kim D.J."/>
            <person name="Klee K."/>
            <person name="Lai H."/>
            <person name="Lang C."/>
            <person name="Lin S."/>
            <person name="Macmil S.L."/>
            <person name="Magdelenat G."/>
            <person name="Matthews L."/>
            <person name="McCorrison J."/>
            <person name="Monaghan E.L."/>
            <person name="Mun J.H."/>
            <person name="Najar F.Z."/>
            <person name="Nicholson C."/>
            <person name="Noirot C."/>
            <person name="O'Bleness M."/>
            <person name="Paule C.R."/>
            <person name="Poulain J."/>
            <person name="Prion F."/>
            <person name="Qin B."/>
            <person name="Qu C."/>
            <person name="Retzel E.F."/>
            <person name="Riddle C."/>
            <person name="Sallet E."/>
            <person name="Samain S."/>
            <person name="Samson N."/>
            <person name="Sanders I."/>
            <person name="Saurat O."/>
            <person name="Scarpelli C."/>
            <person name="Schiex T."/>
            <person name="Segurens B."/>
            <person name="Severin A.J."/>
            <person name="Sherrier D.J."/>
            <person name="Shi R."/>
            <person name="Sims S."/>
            <person name="Singer S.R."/>
            <person name="Sinharoy S."/>
            <person name="Sterck L."/>
            <person name="Viollet A."/>
            <person name="Wang B.B."/>
            <person name="Wang K."/>
            <person name="Wang M."/>
            <person name="Wang X."/>
            <person name="Warfsmann J."/>
            <person name="Weissenbach J."/>
            <person name="White D.D."/>
            <person name="White J.D."/>
            <person name="Wiley G.B."/>
            <person name="Wincker P."/>
            <person name="Xing Y."/>
            <person name="Yang L."/>
            <person name="Yao Z."/>
            <person name="Ying F."/>
            <person name="Zhai J."/>
            <person name="Zhou L."/>
            <person name="Zuber A."/>
            <person name="Denarie J."/>
            <person name="Dixon R.A."/>
            <person name="May G.D."/>
            <person name="Schwartz D.C."/>
            <person name="Rogers J."/>
            <person name="Quetier F."/>
            <person name="Town C.D."/>
            <person name="Roe B.A."/>
        </authorList>
    </citation>
    <scope>NUCLEOTIDE SEQUENCE [LARGE SCALE GENOMIC DNA]</scope>
    <source>
        <strain evidence="2">A17</strain>
        <strain evidence="4 5">cv. Jemalong A17</strain>
    </source>
</reference>
<dbReference type="AlphaFoldDB" id="A0A072UBS2"/>
<dbReference type="EMBL" id="PSQE01000006">
    <property type="protein sequence ID" value="RHN52597.1"/>
    <property type="molecule type" value="Genomic_DNA"/>
</dbReference>
<reference evidence="3" key="4">
    <citation type="journal article" date="2018" name="Nat. Plants">
        <title>Whole-genome landscape of Medicago truncatula symbiotic genes.</title>
        <authorList>
            <person name="Pecrix Y."/>
            <person name="Gamas P."/>
            <person name="Carrere S."/>
        </authorList>
    </citation>
    <scope>NUCLEOTIDE SEQUENCE</scope>
    <source>
        <tissue evidence="3">Leaves</tissue>
    </source>
</reference>
<feature type="transmembrane region" description="Helical" evidence="1">
    <location>
        <begin position="25"/>
        <end position="47"/>
    </location>
</feature>
<organism evidence="2 5">
    <name type="scientific">Medicago truncatula</name>
    <name type="common">Barrel medic</name>
    <name type="synonym">Medicago tribuloides</name>
    <dbReference type="NCBI Taxonomy" id="3880"/>
    <lineage>
        <taxon>Eukaryota</taxon>
        <taxon>Viridiplantae</taxon>
        <taxon>Streptophyta</taxon>
        <taxon>Embryophyta</taxon>
        <taxon>Tracheophyta</taxon>
        <taxon>Spermatophyta</taxon>
        <taxon>Magnoliopsida</taxon>
        <taxon>eudicotyledons</taxon>
        <taxon>Gunneridae</taxon>
        <taxon>Pentapetalae</taxon>
        <taxon>rosids</taxon>
        <taxon>fabids</taxon>
        <taxon>Fabales</taxon>
        <taxon>Fabaceae</taxon>
        <taxon>Papilionoideae</taxon>
        <taxon>50 kb inversion clade</taxon>
        <taxon>NPAAA clade</taxon>
        <taxon>Hologalegina</taxon>
        <taxon>IRL clade</taxon>
        <taxon>Trifolieae</taxon>
        <taxon>Medicago</taxon>
    </lineage>
</organism>
<dbReference type="HOGENOM" id="CLU_2295896_0_0_1"/>
<dbReference type="Proteomes" id="UP000002051">
    <property type="component" value="Chromosome 6"/>
</dbReference>
<reference evidence="4" key="3">
    <citation type="submission" date="2015-04" db="UniProtKB">
        <authorList>
            <consortium name="EnsemblPlants"/>
        </authorList>
    </citation>
    <scope>IDENTIFICATION</scope>
    <source>
        <strain evidence="4">cv. Jemalong A17</strain>
    </source>
</reference>
<keyword evidence="1" id="KW-0472">Membrane</keyword>
<evidence type="ECO:0000313" key="5">
    <source>
        <dbReference type="Proteomes" id="UP000002051"/>
    </source>
</evidence>
<evidence type="ECO:0000256" key="1">
    <source>
        <dbReference type="SAM" id="Phobius"/>
    </source>
</evidence>
<evidence type="ECO:0000313" key="3">
    <source>
        <dbReference type="EMBL" id="RHN52597.1"/>
    </source>
</evidence>
<protein>
    <submittedName>
        <fullName evidence="2">Transmembrane protein, putative</fullName>
    </submittedName>
</protein>
<feature type="transmembrane region" description="Helical" evidence="1">
    <location>
        <begin position="59"/>
        <end position="80"/>
    </location>
</feature>
<accession>A0A072UBS2</accession>
<sequence>MNCSRSLDHSASILSRVLPAKSCSVFSLGTLIIKSSLFAFTSLPFWYNSIFLLQNMSLLFVDTLISASRVLIFSSSILFSSCKQTNLFDKHVSSFSILRNS</sequence>
<evidence type="ECO:0000313" key="4">
    <source>
        <dbReference type="EnsemblPlants" id="KEH26891"/>
    </source>
</evidence>
<evidence type="ECO:0000313" key="2">
    <source>
        <dbReference type="EMBL" id="KEH26891.1"/>
    </source>
</evidence>
<dbReference type="EMBL" id="CM001222">
    <property type="protein sequence ID" value="KEH26891.1"/>
    <property type="molecule type" value="Genomic_DNA"/>
</dbReference>
<dbReference type="Gramene" id="rna37291">
    <property type="protein sequence ID" value="RHN52597.1"/>
    <property type="gene ID" value="gene37291"/>
</dbReference>
<keyword evidence="1" id="KW-1133">Transmembrane helix</keyword>
<keyword evidence="1 2" id="KW-0812">Transmembrane</keyword>
<dbReference type="Proteomes" id="UP000265566">
    <property type="component" value="Chromosome 6"/>
</dbReference>
<reference evidence="2 5" key="2">
    <citation type="journal article" date="2014" name="BMC Genomics">
        <title>An improved genome release (version Mt4.0) for the model legume Medicago truncatula.</title>
        <authorList>
            <person name="Tang H."/>
            <person name="Krishnakumar V."/>
            <person name="Bidwell S."/>
            <person name="Rosen B."/>
            <person name="Chan A."/>
            <person name="Zhou S."/>
            <person name="Gentzbittel L."/>
            <person name="Childs K.L."/>
            <person name="Yandell M."/>
            <person name="Gundlach H."/>
            <person name="Mayer K.F."/>
            <person name="Schwartz D.C."/>
            <person name="Town C.D."/>
        </authorList>
    </citation>
    <scope>GENOME REANNOTATION</scope>
    <source>
        <strain evidence="2">A17</strain>
        <strain evidence="4 5">cv. Jemalong A17</strain>
    </source>
</reference>
<name>A0A072UBS2_MEDTR</name>
<gene>
    <name evidence="2" type="ordered locus">MTR_6g078815</name>
    <name evidence="3" type="ORF">MtrunA17_Chr6g0482271</name>
</gene>
<dbReference type="EnsemblPlants" id="KEH26891">
    <property type="protein sequence ID" value="KEH26891"/>
    <property type="gene ID" value="MTR_6g078815"/>
</dbReference>
<keyword evidence="5" id="KW-1185">Reference proteome</keyword>